<dbReference type="SUPFAM" id="SSF158544">
    <property type="entry name" value="GspK insert domain-like"/>
    <property type="match status" value="1"/>
</dbReference>
<keyword evidence="6" id="KW-0812">Transmembrane</keyword>
<feature type="domain" description="T2SS protein K first SAM-like" evidence="12">
    <location>
        <begin position="99"/>
        <end position="188"/>
    </location>
</feature>
<evidence type="ECO:0000256" key="4">
    <source>
        <dbReference type="ARBA" id="ARBA00022475"/>
    </source>
</evidence>
<dbReference type="AlphaFoldDB" id="A0A1V8M5L5"/>
<evidence type="ECO:0000256" key="1">
    <source>
        <dbReference type="ARBA" id="ARBA00004533"/>
    </source>
</evidence>
<dbReference type="RefSeq" id="WP_080521318.1">
    <property type="nucleotide sequence ID" value="NZ_LPUF01000001.1"/>
</dbReference>
<comment type="subcellular location">
    <subcellularLocation>
        <location evidence="1 10">Cell inner membrane</location>
    </subcellularLocation>
</comment>
<feature type="domain" description="Type 4 fimbrial biogenesis protein PilX N-terminal" evidence="11">
    <location>
        <begin position="5"/>
        <end position="54"/>
    </location>
</feature>
<evidence type="ECO:0000256" key="5">
    <source>
        <dbReference type="ARBA" id="ARBA00022519"/>
    </source>
</evidence>
<name>A0A1V8M5L5_9GAMM</name>
<proteinExistence type="inferred from homology"/>
<evidence type="ECO:0000313" key="13">
    <source>
        <dbReference type="EMBL" id="OQK16693.1"/>
    </source>
</evidence>
<dbReference type="EMBL" id="LPUF01000001">
    <property type="protein sequence ID" value="OQK16693.1"/>
    <property type="molecule type" value="Genomic_DNA"/>
</dbReference>
<dbReference type="InterPro" id="IPR038072">
    <property type="entry name" value="GspK_central_sf"/>
</dbReference>
<keyword evidence="14" id="KW-1185">Reference proteome</keyword>
<comment type="similarity">
    <text evidence="2 10">Belongs to the GSP K family.</text>
</comment>
<dbReference type="InterPro" id="IPR049031">
    <property type="entry name" value="T2SSK_SAM-like_1st"/>
</dbReference>
<dbReference type="Pfam" id="PF14341">
    <property type="entry name" value="PilX_N"/>
    <property type="match status" value="1"/>
</dbReference>
<dbReference type="Pfam" id="PF21687">
    <property type="entry name" value="T2SSK_1st"/>
    <property type="match status" value="1"/>
</dbReference>
<sequence length="303" mass="33940">MRENKGLALVVVLWVTTLLTIMASSFALTIQRETAITGGLKDKAEAFALAEGGVNYAILMLISKDTEKRWQANSSLYEIKFAGKRIRIFIADESGKVNINLASKEQLQQLFSSLVEETMADSLSDAVLDWRDEDELQSINGAEKQQYEGAGLKYSPRNDLFKSVEEVQMVLGMTPEIYRQLEGKISVYTNNKDINPVTATREVLLTLPDVDAEMVDEYLLQRAESERNGETVAKPDWYSGGGNSNVYMIIAEAMIDQDVTEKIMAIMKQGNARNGLPFEILKWTEDYPMPSLFSPGNDERVIN</sequence>
<evidence type="ECO:0000256" key="2">
    <source>
        <dbReference type="ARBA" id="ARBA00007246"/>
    </source>
</evidence>
<dbReference type="GO" id="GO:0005886">
    <property type="term" value="C:plasma membrane"/>
    <property type="evidence" value="ECO:0007669"/>
    <property type="project" value="UniProtKB-SubCell"/>
</dbReference>
<gene>
    <name evidence="13" type="ORF">AU255_01950</name>
</gene>
<dbReference type="PANTHER" id="PTHR38831">
    <property type="entry name" value="TYPE II SECRETION SYSTEM PROTEIN K"/>
    <property type="match status" value="1"/>
</dbReference>
<keyword evidence="5 10" id="KW-0997">Cell inner membrane</keyword>
<evidence type="ECO:0000256" key="6">
    <source>
        <dbReference type="ARBA" id="ARBA00022692"/>
    </source>
</evidence>
<evidence type="ECO:0000256" key="10">
    <source>
        <dbReference type="PIRNR" id="PIRNR002786"/>
    </source>
</evidence>
<keyword evidence="4 10" id="KW-1003">Cell membrane</keyword>
<reference evidence="13 14" key="1">
    <citation type="submission" date="2015-12" db="EMBL/GenBank/DDBJ databases">
        <authorList>
            <person name="Shamseldin A."/>
            <person name="Moawad H."/>
            <person name="Abd El-Rahim W.M."/>
            <person name="Sadowsky M.J."/>
        </authorList>
    </citation>
    <scope>NUCLEOTIDE SEQUENCE [LARGE SCALE GENOMIC DNA]</scope>
    <source>
        <strain evidence="13 14">WF1</strain>
    </source>
</reference>
<dbReference type="PIRSF" id="PIRSF002786">
    <property type="entry name" value="XcpX"/>
    <property type="match status" value="1"/>
</dbReference>
<accession>A0A1V8M5L5</accession>
<dbReference type="PANTHER" id="PTHR38831:SF2">
    <property type="entry name" value="TYPE II SECRETION SYSTEM PROTEIN K"/>
    <property type="match status" value="1"/>
</dbReference>
<evidence type="ECO:0000256" key="3">
    <source>
        <dbReference type="ARBA" id="ARBA00022448"/>
    </source>
</evidence>
<keyword evidence="8" id="KW-1133">Transmembrane helix</keyword>
<evidence type="ECO:0000313" key="14">
    <source>
        <dbReference type="Proteomes" id="UP000191980"/>
    </source>
</evidence>
<evidence type="ECO:0000256" key="7">
    <source>
        <dbReference type="ARBA" id="ARBA00022927"/>
    </source>
</evidence>
<dbReference type="Proteomes" id="UP000191980">
    <property type="component" value="Unassembled WGS sequence"/>
</dbReference>
<evidence type="ECO:0000256" key="8">
    <source>
        <dbReference type="ARBA" id="ARBA00022989"/>
    </source>
</evidence>
<keyword evidence="7" id="KW-0653">Protein transport</keyword>
<keyword evidence="3 10" id="KW-0813">Transport</keyword>
<dbReference type="InterPro" id="IPR025746">
    <property type="entry name" value="PilX_N_dom"/>
</dbReference>
<evidence type="ECO:0000259" key="12">
    <source>
        <dbReference type="Pfam" id="PF21687"/>
    </source>
</evidence>
<dbReference type="OrthoDB" id="9181871at2"/>
<dbReference type="GO" id="GO:0009306">
    <property type="term" value="P:protein secretion"/>
    <property type="evidence" value="ECO:0007669"/>
    <property type="project" value="InterPro"/>
</dbReference>
<dbReference type="InterPro" id="IPR005628">
    <property type="entry name" value="GspK"/>
</dbReference>
<dbReference type="Gene3D" id="1.10.40.60">
    <property type="entry name" value="EpsJ-like"/>
    <property type="match status" value="1"/>
</dbReference>
<protein>
    <recommendedName>
        <fullName evidence="10">Type II secretion system protein K</fullName>
    </recommendedName>
</protein>
<comment type="caution">
    <text evidence="13">The sequence shown here is derived from an EMBL/GenBank/DDBJ whole genome shotgun (WGS) entry which is preliminary data.</text>
</comment>
<evidence type="ECO:0000259" key="11">
    <source>
        <dbReference type="Pfam" id="PF14341"/>
    </source>
</evidence>
<evidence type="ECO:0000256" key="9">
    <source>
        <dbReference type="ARBA" id="ARBA00023136"/>
    </source>
</evidence>
<organism evidence="13 14">
    <name type="scientific">Methyloprofundus sedimenti</name>
    <dbReference type="NCBI Taxonomy" id="1420851"/>
    <lineage>
        <taxon>Bacteria</taxon>
        <taxon>Pseudomonadati</taxon>
        <taxon>Pseudomonadota</taxon>
        <taxon>Gammaproteobacteria</taxon>
        <taxon>Methylococcales</taxon>
        <taxon>Methylococcaceae</taxon>
        <taxon>Methyloprofundus</taxon>
    </lineage>
</organism>
<dbReference type="STRING" id="1420851.AU255_01950"/>
<keyword evidence="9 10" id="KW-0472">Membrane</keyword>